<accession>A0A370K990</accession>
<dbReference type="Proteomes" id="UP000254711">
    <property type="component" value="Unassembled WGS sequence"/>
</dbReference>
<dbReference type="Pfam" id="PF00903">
    <property type="entry name" value="Glyoxalase"/>
    <property type="match status" value="1"/>
</dbReference>
<evidence type="ECO:0000313" key="3">
    <source>
        <dbReference type="Proteomes" id="UP000254711"/>
    </source>
</evidence>
<dbReference type="Gene3D" id="3.10.180.10">
    <property type="entry name" value="2,3-Dihydroxybiphenyl 1,2-Dioxygenase, domain 1"/>
    <property type="match status" value="1"/>
</dbReference>
<feature type="domain" description="VOC" evidence="1">
    <location>
        <begin position="2"/>
        <end position="126"/>
    </location>
</feature>
<protein>
    <submittedName>
        <fullName evidence="2">Glyoxalase</fullName>
    </submittedName>
</protein>
<proteinExistence type="predicted"/>
<dbReference type="RefSeq" id="WP_114825104.1">
    <property type="nucleotide sequence ID" value="NZ_QQSY01000002.1"/>
</dbReference>
<dbReference type="InterPro" id="IPR037523">
    <property type="entry name" value="VOC_core"/>
</dbReference>
<evidence type="ECO:0000259" key="1">
    <source>
        <dbReference type="PROSITE" id="PS51819"/>
    </source>
</evidence>
<dbReference type="PROSITE" id="PS51819">
    <property type="entry name" value="VOC"/>
    <property type="match status" value="1"/>
</dbReference>
<dbReference type="InterPro" id="IPR029068">
    <property type="entry name" value="Glyas_Bleomycin-R_OHBP_Dase"/>
</dbReference>
<dbReference type="OrthoDB" id="9793039at2"/>
<name>A0A370K990_9GAMM</name>
<dbReference type="SUPFAM" id="SSF54593">
    <property type="entry name" value="Glyoxalase/Bleomycin resistance protein/Dihydroxybiphenyl dioxygenase"/>
    <property type="match status" value="1"/>
</dbReference>
<dbReference type="EMBL" id="QQSY01000002">
    <property type="protein sequence ID" value="RDI99017.1"/>
    <property type="molecule type" value="Genomic_DNA"/>
</dbReference>
<dbReference type="AlphaFoldDB" id="A0A370K990"/>
<reference evidence="2 3" key="1">
    <citation type="submission" date="2018-07" db="EMBL/GenBank/DDBJ databases">
        <title>Dyella solisilvae sp. nov., isolated from the pine and broad-leaved mixed forest soil.</title>
        <authorList>
            <person name="Gao Z."/>
            <person name="Qiu L."/>
        </authorList>
    </citation>
    <scope>NUCLEOTIDE SEQUENCE [LARGE SCALE GENOMIC DNA]</scope>
    <source>
        <strain evidence="2 3">DHG54</strain>
    </source>
</reference>
<organism evidence="2 3">
    <name type="scientific">Dyella solisilvae</name>
    <dbReference type="NCBI Taxonomy" id="1920168"/>
    <lineage>
        <taxon>Bacteria</taxon>
        <taxon>Pseudomonadati</taxon>
        <taxon>Pseudomonadota</taxon>
        <taxon>Gammaproteobacteria</taxon>
        <taxon>Lysobacterales</taxon>
        <taxon>Rhodanobacteraceae</taxon>
        <taxon>Dyella</taxon>
    </lineage>
</organism>
<evidence type="ECO:0000313" key="2">
    <source>
        <dbReference type="EMBL" id="RDI99017.1"/>
    </source>
</evidence>
<comment type="caution">
    <text evidence="2">The sequence shown here is derived from an EMBL/GenBank/DDBJ whole genome shotgun (WGS) entry which is preliminary data.</text>
</comment>
<keyword evidence="3" id="KW-1185">Reference proteome</keyword>
<sequence length="127" mass="14297">MKRLWTIIGVEDVAASFRWYQALLGQPPTAPAHDDFGQILDTDGTVLLCLHEWGVHEHPPLMSPADATPGNGLLLFFRVDDFERALTTARTLVARFEEEPHRNPNTETMEFSLRDPDGYYVSISAVD</sequence>
<dbReference type="InterPro" id="IPR004360">
    <property type="entry name" value="Glyas_Fos-R_dOase_dom"/>
</dbReference>
<gene>
    <name evidence="2" type="ORF">DVT68_11030</name>
</gene>